<feature type="chain" id="PRO_5024914900" description="Neprosin PEP catalytic domain-containing protein" evidence="1">
    <location>
        <begin position="26"/>
        <end position="350"/>
    </location>
</feature>
<feature type="domain" description="Neprosin PEP catalytic" evidence="2">
    <location>
        <begin position="126"/>
        <end position="349"/>
    </location>
</feature>
<evidence type="ECO:0000313" key="3">
    <source>
        <dbReference type="EMBL" id="VYS63654.1"/>
    </source>
</evidence>
<dbReference type="PANTHER" id="PTHR31589:SF68">
    <property type="entry name" value="CARBOXYL-TERMINAL PEPTIDASE"/>
    <property type="match status" value="1"/>
</dbReference>
<dbReference type="EMBL" id="CACRSJ010000109">
    <property type="protein sequence ID" value="VYS63654.1"/>
    <property type="molecule type" value="Genomic_DNA"/>
</dbReference>
<feature type="signal peptide" evidence="1">
    <location>
        <begin position="1"/>
        <end position="25"/>
    </location>
</feature>
<dbReference type="ExpressionAtlas" id="A0A654FS63">
    <property type="expression patterns" value="baseline"/>
</dbReference>
<dbReference type="InterPro" id="IPR004314">
    <property type="entry name" value="Neprosin"/>
</dbReference>
<accession>A0A654FS63</accession>
<evidence type="ECO:0000259" key="2">
    <source>
        <dbReference type="PROSITE" id="PS52045"/>
    </source>
</evidence>
<organism evidence="3 4">
    <name type="scientific">Arabidopsis thaliana</name>
    <name type="common">Mouse-ear cress</name>
    <dbReference type="NCBI Taxonomy" id="3702"/>
    <lineage>
        <taxon>Eukaryota</taxon>
        <taxon>Viridiplantae</taxon>
        <taxon>Streptophyta</taxon>
        <taxon>Embryophyta</taxon>
        <taxon>Tracheophyta</taxon>
        <taxon>Spermatophyta</taxon>
        <taxon>Magnoliopsida</taxon>
        <taxon>eudicotyledons</taxon>
        <taxon>Gunneridae</taxon>
        <taxon>Pentapetalae</taxon>
        <taxon>rosids</taxon>
        <taxon>malvids</taxon>
        <taxon>Brassicales</taxon>
        <taxon>Brassicaceae</taxon>
        <taxon>Camelineae</taxon>
        <taxon>Arabidopsis</taxon>
    </lineage>
</organism>
<evidence type="ECO:0000256" key="1">
    <source>
        <dbReference type="SAM" id="SignalP"/>
    </source>
</evidence>
<dbReference type="AlphaFoldDB" id="A0A654FS63"/>
<dbReference type="Pfam" id="PF03080">
    <property type="entry name" value="Neprosin"/>
    <property type="match status" value="1"/>
</dbReference>
<dbReference type="Gene3D" id="3.90.1320.10">
    <property type="entry name" value="Outer-capsid protein sigma 3, large lobe"/>
    <property type="match status" value="1"/>
</dbReference>
<evidence type="ECO:0000313" key="4">
    <source>
        <dbReference type="Proteomes" id="UP000426265"/>
    </source>
</evidence>
<proteinExistence type="predicted"/>
<gene>
    <name evidence="3" type="ORF">AN1_LOCUS19068</name>
</gene>
<name>A0A654FS63_ARATH</name>
<sequence length="350" mass="39276">MISFDKLLLLTFLAVSLILVAESRGQILLEDDENELDRLLNYINKPPIKSFQTENGDILDCIDIHKQLAFDHPQLKNHSIQLRPTTIPKWNITNNNDSRPVPLRQDGISCPLGTVIVKRTTPNDLIQDQRLKAMGLRLAQYKYSHYGARGNLNLWEPEVSPTQFSLASMLISSGLNEQFQGIRAGWIVYQWLNRNHTRLYTYWTTDGFKKTGCYNTLCPGFVQDHITGNWWLMAFNNYVGYWPNSLFTDVGLAHGASLVSWGGEVYSPVKEKSPSMGSGHFPQEGFKKAAYVSGIELIEDIKLEGSMGPPLHSLKTVSSTPNCYKAIKKPGMGELWANAIFFGGPGGCTF</sequence>
<dbReference type="InterPro" id="IPR025521">
    <property type="entry name" value="Neprosin_propep"/>
</dbReference>
<dbReference type="PANTHER" id="PTHR31589">
    <property type="entry name" value="PROTEIN, PUTATIVE (DUF239)-RELATED-RELATED"/>
    <property type="match status" value="1"/>
</dbReference>
<dbReference type="Proteomes" id="UP000426265">
    <property type="component" value="Unassembled WGS sequence"/>
</dbReference>
<keyword evidence="1" id="KW-0732">Signal</keyword>
<dbReference type="InterPro" id="IPR053168">
    <property type="entry name" value="Glutamic_endopeptidase"/>
</dbReference>
<dbReference type="Pfam" id="PF14365">
    <property type="entry name" value="Neprosin_AP"/>
    <property type="match status" value="1"/>
</dbReference>
<reference evidence="3 4" key="1">
    <citation type="submission" date="2019-11" db="EMBL/GenBank/DDBJ databases">
        <authorList>
            <person name="Jiao W.-B."/>
            <person name="Schneeberger K."/>
        </authorList>
    </citation>
    <scope>NUCLEOTIDE SEQUENCE [LARGE SCALE GENOMIC DNA]</scope>
    <source>
        <strain evidence="4">cv. An-1</strain>
    </source>
</reference>
<dbReference type="PROSITE" id="PS52045">
    <property type="entry name" value="NEPROSIN_PEP_CD"/>
    <property type="match status" value="1"/>
</dbReference>
<protein>
    <recommendedName>
        <fullName evidence="2">Neprosin PEP catalytic domain-containing protein</fullName>
    </recommendedName>
</protein>